<dbReference type="PANTHER" id="PTHR42085">
    <property type="entry name" value="F-BOX DOMAIN-CONTAINING PROTEIN"/>
    <property type="match status" value="1"/>
</dbReference>
<comment type="caution">
    <text evidence="2">The sequence shown here is derived from an EMBL/GenBank/DDBJ whole genome shotgun (WGS) entry which is preliminary data.</text>
</comment>
<keyword evidence="3" id="KW-1185">Reference proteome</keyword>
<proteinExistence type="predicted"/>
<evidence type="ECO:0008006" key="4">
    <source>
        <dbReference type="Google" id="ProtNLM"/>
    </source>
</evidence>
<accession>A0ABR1PJB5</accession>
<dbReference type="EMBL" id="JAKNSF020000006">
    <property type="protein sequence ID" value="KAK7737976.1"/>
    <property type="molecule type" value="Genomic_DNA"/>
</dbReference>
<feature type="compositionally biased region" description="Low complexity" evidence="1">
    <location>
        <begin position="123"/>
        <end position="133"/>
    </location>
</feature>
<evidence type="ECO:0000256" key="1">
    <source>
        <dbReference type="SAM" id="MobiDB-lite"/>
    </source>
</evidence>
<sequence>MENRRFDCFFELPGELREQILAHLVVKPAGVHLGERHCFPDRYTEPSEDDDTSDNGGDGDYEDDDSDHERRAGWPVNYFLVSQTFYREASSLFFGGNTFYLYAGVRRSTLFDPLSTQGVLVPQQQQQQQQQQQPLRRKGPAGRGSTAHYLRSRRRVRHLVLYLQRLGGSLGDFVAPCLQDMILTGDLRYLDIRVFHLEQQGADKRGALWTSAPATILLRLLRDPDLEVARLRVHLPVKSPGRLKAMDGWCPLRSEQEAGGHGRGTRQWASVDVEELTRRYGGGEISICRAVEERPLLRWAGT</sequence>
<feature type="compositionally biased region" description="Acidic residues" evidence="1">
    <location>
        <begin position="46"/>
        <end position="66"/>
    </location>
</feature>
<evidence type="ECO:0000313" key="3">
    <source>
        <dbReference type="Proteomes" id="UP001430848"/>
    </source>
</evidence>
<feature type="region of interest" description="Disordered" evidence="1">
    <location>
        <begin position="121"/>
        <end position="147"/>
    </location>
</feature>
<gene>
    <name evidence="2" type="ORF">SLS63_002308</name>
</gene>
<dbReference type="Proteomes" id="UP001430848">
    <property type="component" value="Unassembled WGS sequence"/>
</dbReference>
<reference evidence="2 3" key="1">
    <citation type="submission" date="2024-02" db="EMBL/GenBank/DDBJ databases">
        <title>De novo assembly and annotation of 12 fungi associated with fruit tree decline syndrome in Ontario, Canada.</title>
        <authorList>
            <person name="Sulman M."/>
            <person name="Ellouze W."/>
            <person name="Ilyukhin E."/>
        </authorList>
    </citation>
    <scope>NUCLEOTIDE SEQUENCE [LARGE SCALE GENOMIC DNA]</scope>
    <source>
        <strain evidence="2 3">M169</strain>
    </source>
</reference>
<organism evidence="2 3">
    <name type="scientific">Diaporthe eres</name>
    <name type="common">Phomopsis oblonga</name>
    <dbReference type="NCBI Taxonomy" id="83184"/>
    <lineage>
        <taxon>Eukaryota</taxon>
        <taxon>Fungi</taxon>
        <taxon>Dikarya</taxon>
        <taxon>Ascomycota</taxon>
        <taxon>Pezizomycotina</taxon>
        <taxon>Sordariomycetes</taxon>
        <taxon>Sordariomycetidae</taxon>
        <taxon>Diaporthales</taxon>
        <taxon>Diaporthaceae</taxon>
        <taxon>Diaporthe</taxon>
        <taxon>Diaporthe eres species complex</taxon>
    </lineage>
</organism>
<evidence type="ECO:0000313" key="2">
    <source>
        <dbReference type="EMBL" id="KAK7737976.1"/>
    </source>
</evidence>
<dbReference type="InterPro" id="IPR038883">
    <property type="entry name" value="AN11006-like"/>
</dbReference>
<dbReference type="PANTHER" id="PTHR42085:SF2">
    <property type="entry name" value="F-BOX DOMAIN-CONTAINING PROTEIN"/>
    <property type="match status" value="1"/>
</dbReference>
<name>A0ABR1PJB5_DIAER</name>
<feature type="region of interest" description="Disordered" evidence="1">
    <location>
        <begin position="38"/>
        <end position="69"/>
    </location>
</feature>
<protein>
    <recommendedName>
        <fullName evidence="4">F-box domain-containing protein</fullName>
    </recommendedName>
</protein>